<feature type="region of interest" description="Disordered" evidence="1">
    <location>
        <begin position="43"/>
        <end position="71"/>
    </location>
</feature>
<gene>
    <name evidence="2" type="ORF">PCOR1329_LOCUS35312</name>
</gene>
<feature type="compositionally biased region" description="Basic and acidic residues" evidence="1">
    <location>
        <begin position="43"/>
        <end position="63"/>
    </location>
</feature>
<evidence type="ECO:0000256" key="1">
    <source>
        <dbReference type="SAM" id="MobiDB-lite"/>
    </source>
</evidence>
<reference evidence="2" key="1">
    <citation type="submission" date="2023-10" db="EMBL/GenBank/DDBJ databases">
        <authorList>
            <person name="Chen Y."/>
            <person name="Shah S."/>
            <person name="Dougan E. K."/>
            <person name="Thang M."/>
            <person name="Chan C."/>
        </authorList>
    </citation>
    <scope>NUCLEOTIDE SEQUENCE [LARGE SCALE GENOMIC DNA]</scope>
</reference>
<organism evidence="2 3">
    <name type="scientific">Prorocentrum cordatum</name>
    <dbReference type="NCBI Taxonomy" id="2364126"/>
    <lineage>
        <taxon>Eukaryota</taxon>
        <taxon>Sar</taxon>
        <taxon>Alveolata</taxon>
        <taxon>Dinophyceae</taxon>
        <taxon>Prorocentrales</taxon>
        <taxon>Prorocentraceae</taxon>
        <taxon>Prorocentrum</taxon>
    </lineage>
</organism>
<evidence type="ECO:0008006" key="4">
    <source>
        <dbReference type="Google" id="ProtNLM"/>
    </source>
</evidence>
<dbReference type="Proteomes" id="UP001189429">
    <property type="component" value="Unassembled WGS sequence"/>
</dbReference>
<proteinExistence type="predicted"/>
<name>A0ABN9T3W1_9DINO</name>
<evidence type="ECO:0000313" key="3">
    <source>
        <dbReference type="Proteomes" id="UP001189429"/>
    </source>
</evidence>
<keyword evidence="3" id="KW-1185">Reference proteome</keyword>
<sequence>MAAGGCPPERGSMRMGEEARLGATAARREARRRRLLACEAGLRRAPGDREGARPGSWRDREAASRPALRAAAAGRRVCGSSRLRRNVARHAAQPPPCGFARASRADLARAAAGPRLAAFGGGAPGPVYEALEVQSQGAGVDAGSVLQPTAVVWQPLAARPFQQLRPHAPGVWSVRDEVAEGRALAFGQGLEAGWRLAASAREGSDGVLLGIW</sequence>
<feature type="compositionally biased region" description="Basic and acidic residues" evidence="1">
    <location>
        <begin position="11"/>
        <end position="20"/>
    </location>
</feature>
<feature type="region of interest" description="Disordered" evidence="1">
    <location>
        <begin position="1"/>
        <end position="26"/>
    </location>
</feature>
<protein>
    <recommendedName>
        <fullName evidence="4">Phospholipase B-like</fullName>
    </recommendedName>
</protein>
<comment type="caution">
    <text evidence="2">The sequence shown here is derived from an EMBL/GenBank/DDBJ whole genome shotgun (WGS) entry which is preliminary data.</text>
</comment>
<dbReference type="EMBL" id="CAUYUJ010014315">
    <property type="protein sequence ID" value="CAK0839695.1"/>
    <property type="molecule type" value="Genomic_DNA"/>
</dbReference>
<evidence type="ECO:0000313" key="2">
    <source>
        <dbReference type="EMBL" id="CAK0839695.1"/>
    </source>
</evidence>
<accession>A0ABN9T3W1</accession>